<protein>
    <submittedName>
        <fullName evidence="5">MKI67 FHA domain-interacting nucleolar phosphoprotein</fullName>
    </submittedName>
</protein>
<dbReference type="SMART" id="SM00360">
    <property type="entry name" value="RRM"/>
    <property type="match status" value="1"/>
</dbReference>
<comment type="subcellular location">
    <subcellularLocation>
        <location evidence="1">Nucleus</location>
        <location evidence="1">Nucleolus</location>
    </subcellularLocation>
</comment>
<keyword evidence="2" id="KW-0694">RNA-binding</keyword>
<evidence type="ECO:0000256" key="2">
    <source>
        <dbReference type="ARBA" id="ARBA00022884"/>
    </source>
</evidence>
<dbReference type="OrthoDB" id="21467at2759"/>
<keyword evidence="3" id="KW-0539">Nucleus</keyword>
<name>A0A0N8ECN7_9CRUS</name>
<feature type="compositionally biased region" description="Basic and acidic residues" evidence="4">
    <location>
        <begin position="9"/>
        <end position="24"/>
    </location>
</feature>
<evidence type="ECO:0000256" key="3">
    <source>
        <dbReference type="ARBA" id="ARBA00023242"/>
    </source>
</evidence>
<dbReference type="Gene3D" id="3.30.70.330">
    <property type="match status" value="1"/>
</dbReference>
<dbReference type="AlphaFoldDB" id="A0A0N8ECN7"/>
<dbReference type="EMBL" id="GDIQ01039772">
    <property type="protein sequence ID" value="JAN54965.1"/>
    <property type="molecule type" value="Transcribed_RNA"/>
</dbReference>
<feature type="region of interest" description="Disordered" evidence="4">
    <location>
        <begin position="244"/>
        <end position="403"/>
    </location>
</feature>
<feature type="compositionally biased region" description="Polar residues" evidence="4">
    <location>
        <begin position="261"/>
        <end position="277"/>
    </location>
</feature>
<feature type="compositionally biased region" description="Polar residues" evidence="4">
    <location>
        <begin position="286"/>
        <end position="301"/>
    </location>
</feature>
<feature type="compositionally biased region" description="Low complexity" evidence="4">
    <location>
        <begin position="347"/>
        <end position="366"/>
    </location>
</feature>
<proteinExistence type="predicted"/>
<dbReference type="GO" id="GO:0005730">
    <property type="term" value="C:nucleolus"/>
    <property type="evidence" value="ECO:0007669"/>
    <property type="project" value="UniProtKB-SubCell"/>
</dbReference>
<dbReference type="GO" id="GO:0003723">
    <property type="term" value="F:RNA binding"/>
    <property type="evidence" value="ECO:0007669"/>
    <property type="project" value="UniProtKB-UniRule"/>
</dbReference>
<sequence>MTDVLKVTKKSEKKQTVAKPAKSDETLLKDAKERIMRLQKKNKGKPVPKGKGSVKKTKKSTKNAHKRGVVYLGHIPHGFYEEELKGFFSQFGKVTRVKVSRSAKTGKSKGYAFIEFAFNDVAKIVAETMNNYLMFERLVKAQYIPPEKVHSKMFPIHFMTSEVYPTLVRRNRLMAKQEKTPTEKDKQKHRGRMLFKIAKAMSALKEMGIDHQPQIYDPEAGANVNDDVSQSNVDEVPQLVEIETAIPESKSSKKNLKAPKRNSTVTDVKLATDSTPTKGDAGSESVAVQPSTPANSSPKLTRNQRKAMLKKNKANEVTSPVDDTPSHSPNKRFKQSAKAPAKSVATPLKKSSEVSVKPSPQPVKVSGRSPKPDLKKAKANTFGKEVAAPSKLPIRSVKGKKPV</sequence>
<dbReference type="InterPro" id="IPR000504">
    <property type="entry name" value="RRM_dom"/>
</dbReference>
<accession>A0A0N8ECN7</accession>
<feature type="compositionally biased region" description="Basic residues" evidence="4">
    <location>
        <begin position="302"/>
        <end position="312"/>
    </location>
</feature>
<evidence type="ECO:0000256" key="4">
    <source>
        <dbReference type="SAM" id="MobiDB-lite"/>
    </source>
</evidence>
<feature type="region of interest" description="Disordered" evidence="4">
    <location>
        <begin position="1"/>
        <end position="24"/>
    </location>
</feature>
<dbReference type="CDD" id="cd12307">
    <property type="entry name" value="RRM_NIFK_like"/>
    <property type="match status" value="1"/>
</dbReference>
<dbReference type="InterPro" id="IPR012677">
    <property type="entry name" value="Nucleotide-bd_a/b_plait_sf"/>
</dbReference>
<evidence type="ECO:0000313" key="5">
    <source>
        <dbReference type="EMBL" id="JAN54965.1"/>
    </source>
</evidence>
<dbReference type="SUPFAM" id="SSF54928">
    <property type="entry name" value="RNA-binding domain, RBD"/>
    <property type="match status" value="1"/>
</dbReference>
<dbReference type="PROSITE" id="PS50102">
    <property type="entry name" value="RRM"/>
    <property type="match status" value="1"/>
</dbReference>
<feature type="region of interest" description="Disordered" evidence="4">
    <location>
        <begin position="37"/>
        <end position="65"/>
    </location>
</feature>
<organism evidence="5">
    <name type="scientific">Daphnia magna</name>
    <dbReference type="NCBI Taxonomy" id="35525"/>
    <lineage>
        <taxon>Eukaryota</taxon>
        <taxon>Metazoa</taxon>
        <taxon>Ecdysozoa</taxon>
        <taxon>Arthropoda</taxon>
        <taxon>Crustacea</taxon>
        <taxon>Branchiopoda</taxon>
        <taxon>Diplostraca</taxon>
        <taxon>Cladocera</taxon>
        <taxon>Anomopoda</taxon>
        <taxon>Daphniidae</taxon>
        <taxon>Daphnia</taxon>
    </lineage>
</organism>
<dbReference type="PANTHER" id="PTHR46754">
    <property type="entry name" value="MKI67 FHA DOMAIN-INTERACTING NUCLEOLAR PHOSPHOPROTEIN"/>
    <property type="match status" value="1"/>
</dbReference>
<reference evidence="5" key="1">
    <citation type="submission" date="2015-10" db="EMBL/GenBank/DDBJ databases">
        <title>EvidentialGene: Evidence-directed Construction of Complete mRNA Transcriptomes without Genomes.</title>
        <authorList>
            <person name="Gilbert D.G."/>
        </authorList>
    </citation>
    <scope>NUCLEOTIDE SEQUENCE</scope>
</reference>
<dbReference type="InterPro" id="IPR035979">
    <property type="entry name" value="RBD_domain_sf"/>
</dbReference>
<dbReference type="Pfam" id="PF00076">
    <property type="entry name" value="RRM_1"/>
    <property type="match status" value="1"/>
</dbReference>
<evidence type="ECO:0000256" key="1">
    <source>
        <dbReference type="ARBA" id="ARBA00004604"/>
    </source>
</evidence>